<sequence>MKVLRMICLKYLWCPQHAHGGKCRSHTEKSIPHFLVCCNLHVFVFMRPVYTFFSLGCTYTVFSVTTHPEVSFNKGEKSNRTTRTTQQPPLLPEEVRTITPKDILGRSGMDKAMNMWHECKAGQHGKSKHHICTPEDMGMGTLCTTKKSPIYEHGDDLHCQKAPHIWQLLENNVVQMFGMLPESSRQFTPTTRYVPHMRWSPEDNMELEITFEKM</sequence>
<evidence type="ECO:0000313" key="1">
    <source>
        <dbReference type="EMBL" id="CAE0832796.1"/>
    </source>
</evidence>
<name>A0A7S4LJ76_9EUGL</name>
<organism evidence="1">
    <name type="scientific">Eutreptiella gymnastica</name>
    <dbReference type="NCBI Taxonomy" id="73025"/>
    <lineage>
        <taxon>Eukaryota</taxon>
        <taxon>Discoba</taxon>
        <taxon>Euglenozoa</taxon>
        <taxon>Euglenida</taxon>
        <taxon>Spirocuta</taxon>
        <taxon>Euglenophyceae</taxon>
        <taxon>Eutreptiales</taxon>
        <taxon>Eutreptiaceae</taxon>
        <taxon>Eutreptiella</taxon>
    </lineage>
</organism>
<dbReference type="EMBL" id="HBJA01127985">
    <property type="protein sequence ID" value="CAE0832796.1"/>
    <property type="molecule type" value="Transcribed_RNA"/>
</dbReference>
<accession>A0A7S4LJ76</accession>
<gene>
    <name evidence="1" type="ORF">EGYM00163_LOCUS44081</name>
</gene>
<reference evidence="1" key="1">
    <citation type="submission" date="2021-01" db="EMBL/GenBank/DDBJ databases">
        <authorList>
            <person name="Corre E."/>
            <person name="Pelletier E."/>
            <person name="Niang G."/>
            <person name="Scheremetjew M."/>
            <person name="Finn R."/>
            <person name="Kale V."/>
            <person name="Holt S."/>
            <person name="Cochrane G."/>
            <person name="Meng A."/>
            <person name="Brown T."/>
            <person name="Cohen L."/>
        </authorList>
    </citation>
    <scope>NUCLEOTIDE SEQUENCE</scope>
    <source>
        <strain evidence="1">CCMP1594</strain>
    </source>
</reference>
<dbReference type="AlphaFoldDB" id="A0A7S4LJ76"/>
<protein>
    <submittedName>
        <fullName evidence="1">Uncharacterized protein</fullName>
    </submittedName>
</protein>
<proteinExistence type="predicted"/>